<evidence type="ECO:0000313" key="6">
    <source>
        <dbReference type="Proteomes" id="UP000548476"/>
    </source>
</evidence>
<dbReference type="InterPro" id="IPR017853">
    <property type="entry name" value="GH"/>
</dbReference>
<dbReference type="Pfam" id="PF00933">
    <property type="entry name" value="Glyco_hydro_3"/>
    <property type="match status" value="1"/>
</dbReference>
<dbReference type="InterPro" id="IPR001764">
    <property type="entry name" value="Glyco_hydro_3_N"/>
</dbReference>
<evidence type="ECO:0000256" key="2">
    <source>
        <dbReference type="ARBA" id="ARBA00022801"/>
    </source>
</evidence>
<evidence type="ECO:0000259" key="4">
    <source>
        <dbReference type="Pfam" id="PF00933"/>
    </source>
</evidence>
<dbReference type="PANTHER" id="PTHR30480:SF16">
    <property type="entry name" value="GLYCOSIDE HYDROLASE FAMILY 3 DOMAIN PROTEIN"/>
    <property type="match status" value="1"/>
</dbReference>
<dbReference type="EC" id="3.2.1.52" evidence="5"/>
<evidence type="ECO:0000313" key="5">
    <source>
        <dbReference type="EMBL" id="MBB6032312.1"/>
    </source>
</evidence>
<keyword evidence="6" id="KW-1185">Reference proteome</keyword>
<dbReference type="RefSeq" id="WP_184785226.1">
    <property type="nucleotide sequence ID" value="NZ_BONT01000063.1"/>
</dbReference>
<evidence type="ECO:0000256" key="1">
    <source>
        <dbReference type="ARBA" id="ARBA00005336"/>
    </source>
</evidence>
<dbReference type="Gene3D" id="3.20.20.300">
    <property type="entry name" value="Glycoside hydrolase, family 3, N-terminal domain"/>
    <property type="match status" value="1"/>
</dbReference>
<feature type="domain" description="Glycoside hydrolase family 3 N-terminal" evidence="4">
    <location>
        <begin position="30"/>
        <end position="326"/>
    </location>
</feature>
<keyword evidence="3 5" id="KW-0326">Glycosidase</keyword>
<organism evidence="5 6">
    <name type="scientific">Phytomonospora endophytica</name>
    <dbReference type="NCBI Taxonomy" id="714109"/>
    <lineage>
        <taxon>Bacteria</taxon>
        <taxon>Bacillati</taxon>
        <taxon>Actinomycetota</taxon>
        <taxon>Actinomycetes</taxon>
        <taxon>Micromonosporales</taxon>
        <taxon>Micromonosporaceae</taxon>
        <taxon>Phytomonospora</taxon>
    </lineage>
</organism>
<dbReference type="GO" id="GO:0009254">
    <property type="term" value="P:peptidoglycan turnover"/>
    <property type="evidence" value="ECO:0007669"/>
    <property type="project" value="TreeGrafter"/>
</dbReference>
<dbReference type="GO" id="GO:0004563">
    <property type="term" value="F:beta-N-acetylhexosaminidase activity"/>
    <property type="evidence" value="ECO:0007669"/>
    <property type="project" value="UniProtKB-EC"/>
</dbReference>
<dbReference type="PANTHER" id="PTHR30480">
    <property type="entry name" value="BETA-HEXOSAMINIDASE-RELATED"/>
    <property type="match status" value="1"/>
</dbReference>
<accession>A0A841FFG6</accession>
<dbReference type="InterPro" id="IPR050226">
    <property type="entry name" value="NagZ_Beta-hexosaminidase"/>
</dbReference>
<gene>
    <name evidence="5" type="ORF">HNR73_000154</name>
</gene>
<reference evidence="5 6" key="1">
    <citation type="submission" date="2020-08" db="EMBL/GenBank/DDBJ databases">
        <title>Genomic Encyclopedia of Type Strains, Phase IV (KMG-IV): sequencing the most valuable type-strain genomes for metagenomic binning, comparative biology and taxonomic classification.</title>
        <authorList>
            <person name="Goeker M."/>
        </authorList>
    </citation>
    <scope>NUCLEOTIDE SEQUENCE [LARGE SCALE GENOMIC DNA]</scope>
    <source>
        <strain evidence="5 6">YIM 65646</strain>
    </source>
</reference>
<sequence>MTDQDLRALALRTLLPGFSGTTAPRWALDLLAEGIGGYVLFGYNIANPGQVAELTAQLRAVRPDALIGADEEGGDVTRLHHAAGSPYPGNAALGAVDDVELTRAVHRAIGDELHAVGVNLNCAPAVDINVADDNPVIGTRSFGRDPHLVARHAAAAIAGLQDAGVAACAKHFPGHGATVDDSHHTLPMVDVSLETLRERELVPFAAAIAAGTRVVMTGHIRVPSLTGELPATLSPAALTTLLRGELGFGGAVITDAVEMRGVSGTRGIPAAIAQAIGAGCDLICFGGETQKQGPMTDLVHATVGAILTAVKSGELPEERLHDAARRGDELRSWLVGAQGNGNGVHTAASVGPDAARRAVHVEGTVPNLSDALIVHIDTPGNIAVGDVPWGVTPLLAKRLAESETLYLDHDTADTSAVTARADGRSVVVVARDTHRHHRSRTLVEGVAASGIPTVLVEMGWPARWRPAGAAAYVATYGAAPVNAEAATEALLGN</sequence>
<protein>
    <submittedName>
        <fullName evidence="5">Beta-N-acetylhexosaminidase</fullName>
        <ecNumber evidence="5">3.2.1.52</ecNumber>
    </submittedName>
</protein>
<evidence type="ECO:0000256" key="3">
    <source>
        <dbReference type="ARBA" id="ARBA00023295"/>
    </source>
</evidence>
<comment type="caution">
    <text evidence="5">The sequence shown here is derived from an EMBL/GenBank/DDBJ whole genome shotgun (WGS) entry which is preliminary data.</text>
</comment>
<proteinExistence type="inferred from homology"/>
<dbReference type="Proteomes" id="UP000548476">
    <property type="component" value="Unassembled WGS sequence"/>
</dbReference>
<dbReference type="GO" id="GO:0005975">
    <property type="term" value="P:carbohydrate metabolic process"/>
    <property type="evidence" value="ECO:0007669"/>
    <property type="project" value="InterPro"/>
</dbReference>
<dbReference type="SUPFAM" id="SSF51445">
    <property type="entry name" value="(Trans)glycosidases"/>
    <property type="match status" value="1"/>
</dbReference>
<comment type="similarity">
    <text evidence="1">Belongs to the glycosyl hydrolase 3 family.</text>
</comment>
<keyword evidence="2 5" id="KW-0378">Hydrolase</keyword>
<dbReference type="EMBL" id="JACHGT010000001">
    <property type="protein sequence ID" value="MBB6032312.1"/>
    <property type="molecule type" value="Genomic_DNA"/>
</dbReference>
<name>A0A841FFG6_9ACTN</name>
<dbReference type="InterPro" id="IPR036962">
    <property type="entry name" value="Glyco_hydro_3_N_sf"/>
</dbReference>
<dbReference type="AlphaFoldDB" id="A0A841FFG6"/>